<evidence type="ECO:0000256" key="7">
    <source>
        <dbReference type="ARBA" id="ARBA00022839"/>
    </source>
</evidence>
<evidence type="ECO:0000256" key="9">
    <source>
        <dbReference type="ARBA" id="ARBA00022884"/>
    </source>
</evidence>
<accession>A0AAD5KSJ3</accession>
<feature type="domain" description="RNB" evidence="11">
    <location>
        <begin position="77"/>
        <end position="403"/>
    </location>
</feature>
<evidence type="ECO:0000256" key="4">
    <source>
        <dbReference type="ARBA" id="ARBA00022722"/>
    </source>
</evidence>
<proteinExistence type="inferred from homology"/>
<dbReference type="Pfam" id="PF00773">
    <property type="entry name" value="RNB"/>
    <property type="match status" value="1"/>
</dbReference>
<keyword evidence="9" id="KW-0694">RNA-binding</keyword>
<keyword evidence="3" id="KW-0963">Cytoplasm</keyword>
<evidence type="ECO:0000256" key="5">
    <source>
        <dbReference type="ARBA" id="ARBA00022723"/>
    </source>
</evidence>
<gene>
    <name evidence="12" type="ORF">GHT06_003751</name>
</gene>
<dbReference type="HAMAP" id="MF_01895">
    <property type="entry name" value="RNase_R"/>
    <property type="match status" value="1"/>
</dbReference>
<evidence type="ECO:0000256" key="6">
    <source>
        <dbReference type="ARBA" id="ARBA00022801"/>
    </source>
</evidence>
<dbReference type="NCBIfam" id="TIGR02063">
    <property type="entry name" value="RNase_R"/>
    <property type="match status" value="1"/>
</dbReference>
<dbReference type="SFLD" id="SFLDG01017">
    <property type="entry name" value="Polyprenyl_Transferase_Like"/>
    <property type="match status" value="1"/>
</dbReference>
<dbReference type="SMART" id="SM00955">
    <property type="entry name" value="RNB"/>
    <property type="match status" value="1"/>
</dbReference>
<evidence type="ECO:0000256" key="10">
    <source>
        <dbReference type="RuleBase" id="RU003901"/>
    </source>
</evidence>
<dbReference type="Proteomes" id="UP000820818">
    <property type="component" value="Unassembled WGS sequence"/>
</dbReference>
<dbReference type="PROSITE" id="PS00723">
    <property type="entry name" value="POLYPRENYL_SYNTHASE_1"/>
    <property type="match status" value="1"/>
</dbReference>
<keyword evidence="13" id="KW-1185">Reference proteome</keyword>
<dbReference type="GO" id="GO:0008299">
    <property type="term" value="P:isoprenoid biosynthetic process"/>
    <property type="evidence" value="ECO:0007669"/>
    <property type="project" value="InterPro"/>
</dbReference>
<dbReference type="InterPro" id="IPR012340">
    <property type="entry name" value="NA-bd_OB-fold"/>
</dbReference>
<organism evidence="12 13">
    <name type="scientific">Daphnia sinensis</name>
    <dbReference type="NCBI Taxonomy" id="1820382"/>
    <lineage>
        <taxon>Eukaryota</taxon>
        <taxon>Metazoa</taxon>
        <taxon>Ecdysozoa</taxon>
        <taxon>Arthropoda</taxon>
        <taxon>Crustacea</taxon>
        <taxon>Branchiopoda</taxon>
        <taxon>Diplostraca</taxon>
        <taxon>Cladocera</taxon>
        <taxon>Anomopoda</taxon>
        <taxon>Daphniidae</taxon>
        <taxon>Daphnia</taxon>
        <taxon>Daphnia similis group</taxon>
    </lineage>
</organism>
<keyword evidence="6" id="KW-0378">Hydrolase</keyword>
<dbReference type="SUPFAM" id="SSF48576">
    <property type="entry name" value="Terpenoid synthases"/>
    <property type="match status" value="1"/>
</dbReference>
<sequence length="810" mass="92628">MGAEHNEKVIIKLTDWKDGDKNPTGKVIRVLGKAGLHEVEIHSIMAEFGLPFEYPAEPDAEANEISDKITAKEIKSRRDFRDVTTFTIDPVDAKDFDDAISYRQLENGNLEIGVHIADVTHYVKPQTALEKEAYNRATSVYLVDRTIPMLPERLSNGLCSLRPHEDKLTFACVFEMDQEANVLKHWIGRTVIHSDRRFAYEEAQENIDSQAGDFYQELTLLNVLAKKIRKKRFDHGAVNFETVEVKFDLDEAGKPLGLKVKERKDIHKLIEEFMLLANKYVAEFIYNKNSGKDTFVYRIHDSPDLEKLETFSGFARRFGHEMSITSEKKISLVLNKLMDEIQGKPEQNVLEQLAIRSMAKAKYTTDPKGHFGLAFAHYTHFTSPIRRYPDMMVHRLLHHYLEGGKSTDARDWEEKCVHSSEREKRAADAERASIKYKQVEFMALAEQKDYEGIVAGVTEWGVYVEITETKCEGMIRLQDMDDDYYDFDQKNMRLIGSKTKKMITLGDKVKELYDPITYILNLGGKRIRPLLSVLAYGLYRNDPEKILSQASAVEVFHNFTLMHDDIMDQAPLRRGQATVHEKWNPNIAILSGDVMMVKAYDLLLPTDSALLKDVIRLFNKTAAEVCEGQQLDMNFENESQVTEEEYLNMIRLKTAVLLGYALQLGGILADAAQKDVQKLYDFGVNIGVGFQLKDDLLDVFADQAKFGKQVGGDIISNKKTFLLIKALELAKGKDAEELQLWLSATAFDKEEKVKAVRAIYEKLGIKTLTEAKMSSYFEAGFEQFDSISYTNPAYFQELRRITEDLIHREK</sequence>
<dbReference type="Gene3D" id="1.10.600.10">
    <property type="entry name" value="Farnesyl Diphosphate Synthase"/>
    <property type="match status" value="1"/>
</dbReference>
<dbReference type="InterPro" id="IPR050180">
    <property type="entry name" value="RNR_Ribonuclease"/>
</dbReference>
<dbReference type="NCBIfam" id="TIGR00358">
    <property type="entry name" value="3_prime_RNase"/>
    <property type="match status" value="1"/>
</dbReference>
<dbReference type="Pfam" id="PF17876">
    <property type="entry name" value="CSD2"/>
    <property type="match status" value="1"/>
</dbReference>
<evidence type="ECO:0000256" key="2">
    <source>
        <dbReference type="ARBA" id="ARBA00012163"/>
    </source>
</evidence>
<dbReference type="GO" id="GO:0008859">
    <property type="term" value="F:exoribonuclease II activity"/>
    <property type="evidence" value="ECO:0007669"/>
    <property type="project" value="UniProtKB-EC"/>
</dbReference>
<dbReference type="PROSITE" id="PS01175">
    <property type="entry name" value="RIBONUCLEASE_II"/>
    <property type="match status" value="1"/>
</dbReference>
<protein>
    <recommendedName>
        <fullName evidence="2">exoribonuclease II</fullName>
        <ecNumber evidence="2">3.1.13.1</ecNumber>
    </recommendedName>
</protein>
<dbReference type="SFLD" id="SFLDS00005">
    <property type="entry name" value="Isoprenoid_Synthase_Type_I"/>
    <property type="match status" value="1"/>
</dbReference>
<keyword evidence="7 12" id="KW-0269">Exonuclease</keyword>
<dbReference type="InterPro" id="IPR022966">
    <property type="entry name" value="RNase_II/R_CS"/>
</dbReference>
<dbReference type="SUPFAM" id="SSF50249">
    <property type="entry name" value="Nucleic acid-binding proteins"/>
    <property type="match status" value="3"/>
</dbReference>
<dbReference type="CDD" id="cd00685">
    <property type="entry name" value="Trans_IPPS_HT"/>
    <property type="match status" value="1"/>
</dbReference>
<dbReference type="GO" id="GO:0042811">
    <property type="term" value="P:pheromone biosynthetic process"/>
    <property type="evidence" value="ECO:0007669"/>
    <property type="project" value="UniProtKB-ARBA"/>
</dbReference>
<dbReference type="GO" id="GO:0003723">
    <property type="term" value="F:RNA binding"/>
    <property type="evidence" value="ECO:0007669"/>
    <property type="project" value="UniProtKB-KW"/>
</dbReference>
<dbReference type="InterPro" id="IPR011805">
    <property type="entry name" value="RNase_R"/>
</dbReference>
<dbReference type="InterPro" id="IPR008949">
    <property type="entry name" value="Isoprenoid_synthase_dom_sf"/>
</dbReference>
<dbReference type="InterPro" id="IPR040476">
    <property type="entry name" value="CSD2"/>
</dbReference>
<keyword evidence="8" id="KW-0460">Magnesium</keyword>
<dbReference type="PANTHER" id="PTHR23355">
    <property type="entry name" value="RIBONUCLEASE"/>
    <property type="match status" value="1"/>
</dbReference>
<dbReference type="Gene3D" id="2.40.50.140">
    <property type="entry name" value="Nucleic acid-binding proteins"/>
    <property type="match status" value="1"/>
</dbReference>
<comment type="caution">
    <text evidence="12">The sequence shown here is derived from an EMBL/GenBank/DDBJ whole genome shotgun (WGS) entry which is preliminary data.</text>
</comment>
<evidence type="ECO:0000313" key="13">
    <source>
        <dbReference type="Proteomes" id="UP000820818"/>
    </source>
</evidence>
<dbReference type="GO" id="GO:0005829">
    <property type="term" value="C:cytosol"/>
    <property type="evidence" value="ECO:0007669"/>
    <property type="project" value="TreeGrafter"/>
</dbReference>
<dbReference type="InterPro" id="IPR001900">
    <property type="entry name" value="RNase_II/R"/>
</dbReference>
<comment type="similarity">
    <text evidence="10">Belongs to the RNR ribonuclease family.</text>
</comment>
<keyword evidence="4" id="KW-0540">Nuclease</keyword>
<dbReference type="GO" id="GO:0046872">
    <property type="term" value="F:metal ion binding"/>
    <property type="evidence" value="ECO:0007669"/>
    <property type="project" value="UniProtKB-KW"/>
</dbReference>
<dbReference type="EMBL" id="WJBH02000308">
    <property type="protein sequence ID" value="KAI9549385.1"/>
    <property type="molecule type" value="Genomic_DNA"/>
</dbReference>
<dbReference type="PANTHER" id="PTHR23355:SF9">
    <property type="entry name" value="DIS3-LIKE EXONUCLEASE 2"/>
    <property type="match status" value="1"/>
</dbReference>
<evidence type="ECO:0000259" key="11">
    <source>
        <dbReference type="SMART" id="SM00955"/>
    </source>
</evidence>
<reference evidence="12" key="1">
    <citation type="submission" date="2022-05" db="EMBL/GenBank/DDBJ databases">
        <title>A multi-omics perspective on studying reproductive biology in Daphnia sinensis.</title>
        <authorList>
            <person name="Jia J."/>
        </authorList>
    </citation>
    <scope>NUCLEOTIDE SEQUENCE</scope>
    <source>
        <strain evidence="12">WSL</strain>
    </source>
</reference>
<evidence type="ECO:0000256" key="8">
    <source>
        <dbReference type="ARBA" id="ARBA00022842"/>
    </source>
</evidence>
<name>A0AAD5KSJ3_9CRUS</name>
<dbReference type="AlphaFoldDB" id="A0AAD5KSJ3"/>
<keyword evidence="5" id="KW-0479">Metal-binding</keyword>
<comment type="catalytic activity">
    <reaction evidence="1">
        <text>Exonucleolytic cleavage in the 3'- to 5'-direction to yield nucleoside 5'-phosphates.</text>
        <dbReference type="EC" id="3.1.13.1"/>
    </reaction>
</comment>
<dbReference type="GO" id="GO:0006402">
    <property type="term" value="P:mRNA catabolic process"/>
    <property type="evidence" value="ECO:0007669"/>
    <property type="project" value="TreeGrafter"/>
</dbReference>
<dbReference type="Pfam" id="PF00348">
    <property type="entry name" value="polyprenyl_synt"/>
    <property type="match status" value="1"/>
</dbReference>
<evidence type="ECO:0000313" key="12">
    <source>
        <dbReference type="EMBL" id="KAI9549385.1"/>
    </source>
</evidence>
<dbReference type="InterPro" id="IPR000092">
    <property type="entry name" value="Polyprenyl_synt"/>
</dbReference>
<dbReference type="InterPro" id="IPR004476">
    <property type="entry name" value="RNase_II/RNase_R"/>
</dbReference>
<evidence type="ECO:0000256" key="3">
    <source>
        <dbReference type="ARBA" id="ARBA00022490"/>
    </source>
</evidence>
<dbReference type="EC" id="3.1.13.1" evidence="2"/>
<dbReference type="PROSITE" id="PS00444">
    <property type="entry name" value="POLYPRENYL_SYNTHASE_2"/>
    <property type="match status" value="1"/>
</dbReference>
<dbReference type="InterPro" id="IPR033749">
    <property type="entry name" value="Polyprenyl_synt_CS"/>
</dbReference>
<dbReference type="GO" id="GO:0004659">
    <property type="term" value="F:prenyltransferase activity"/>
    <property type="evidence" value="ECO:0007669"/>
    <property type="project" value="InterPro"/>
</dbReference>
<evidence type="ECO:0000256" key="1">
    <source>
        <dbReference type="ARBA" id="ARBA00001849"/>
    </source>
</evidence>